<evidence type="ECO:0000256" key="1">
    <source>
        <dbReference type="SAM" id="Phobius"/>
    </source>
</evidence>
<comment type="caution">
    <text evidence="2">The sequence shown here is derived from an EMBL/GenBank/DDBJ whole genome shotgun (WGS) entry which is preliminary data.</text>
</comment>
<dbReference type="Proteomes" id="UP000076154">
    <property type="component" value="Unassembled WGS sequence"/>
</dbReference>
<gene>
    <name evidence="2" type="ORF">Hypma_000642</name>
</gene>
<sequence length="140" mass="15108">MAALWGPAVQVPDASEATQVLLLPDVVPSGWSYHADPVHQMQHNCSPRQSNQHGTNHPCIFRSEFLGALQLWSVIRIFPATPSVSNHRCCQTLHNLTNALPPVVVKCLLVAAGALTTTWHFCGLAVGVFTIVIISTSFGS</sequence>
<accession>A0A369J8S4</accession>
<keyword evidence="1" id="KW-0812">Transmembrane</keyword>
<proteinExistence type="predicted"/>
<evidence type="ECO:0000313" key="3">
    <source>
        <dbReference type="Proteomes" id="UP000076154"/>
    </source>
</evidence>
<name>A0A369J8S4_HYPMA</name>
<organism evidence="2 3">
    <name type="scientific">Hypsizygus marmoreus</name>
    <name type="common">White beech mushroom</name>
    <name type="synonym">Agaricus marmoreus</name>
    <dbReference type="NCBI Taxonomy" id="39966"/>
    <lineage>
        <taxon>Eukaryota</taxon>
        <taxon>Fungi</taxon>
        <taxon>Dikarya</taxon>
        <taxon>Basidiomycota</taxon>
        <taxon>Agaricomycotina</taxon>
        <taxon>Agaricomycetes</taxon>
        <taxon>Agaricomycetidae</taxon>
        <taxon>Agaricales</taxon>
        <taxon>Tricholomatineae</taxon>
        <taxon>Lyophyllaceae</taxon>
        <taxon>Hypsizygus</taxon>
    </lineage>
</organism>
<dbReference type="EMBL" id="LUEZ02000106">
    <property type="protein sequence ID" value="RDB18278.1"/>
    <property type="molecule type" value="Genomic_DNA"/>
</dbReference>
<dbReference type="AlphaFoldDB" id="A0A369J8S4"/>
<keyword evidence="1" id="KW-0472">Membrane</keyword>
<dbReference type="InParanoid" id="A0A369J8S4"/>
<evidence type="ECO:0000313" key="2">
    <source>
        <dbReference type="EMBL" id="RDB18278.1"/>
    </source>
</evidence>
<keyword evidence="3" id="KW-1185">Reference proteome</keyword>
<reference evidence="2" key="1">
    <citation type="submission" date="2018-04" db="EMBL/GenBank/DDBJ databases">
        <title>Whole genome sequencing of Hypsizygus marmoreus.</title>
        <authorList>
            <person name="Choi I.-G."/>
            <person name="Min B."/>
            <person name="Kim J.-G."/>
            <person name="Kim S."/>
            <person name="Oh Y.-L."/>
            <person name="Kong W.-S."/>
            <person name="Park H."/>
            <person name="Jeong J."/>
            <person name="Song E.-S."/>
        </authorList>
    </citation>
    <scope>NUCLEOTIDE SEQUENCE [LARGE SCALE GENOMIC DNA]</scope>
    <source>
        <strain evidence="2">51987-8</strain>
    </source>
</reference>
<feature type="transmembrane region" description="Helical" evidence="1">
    <location>
        <begin position="108"/>
        <end position="134"/>
    </location>
</feature>
<protein>
    <submittedName>
        <fullName evidence="2">Uncharacterized protein</fullName>
    </submittedName>
</protein>
<keyword evidence="1" id="KW-1133">Transmembrane helix</keyword>